<accession>A0A8K0CCL6</accession>
<proteinExistence type="predicted"/>
<comment type="caution">
    <text evidence="2">The sequence shown here is derived from an EMBL/GenBank/DDBJ whole genome shotgun (WGS) entry which is preliminary data.</text>
</comment>
<gene>
    <name evidence="2" type="ORF">ILUMI_23133</name>
</gene>
<sequence>MHCCFLMFFLFLGKSFQHPMQYENIKNEDALNSNTFDNATAAEESVPGEEDDEWDDLGNNLGIYLSNFSYKDYDDLLPNDTDYLTSMKELLDTTESFISSSFSPSLNNIEEENKTFIQPLSKTAQFLITKGSKDAVTEESPLAFFIALTKPIKWFRKTFETTEKVSKENGSTMVMEEKHSLQNTEQTTEQAITRADLVFDFTLKANNNDTIII</sequence>
<reference evidence="2" key="1">
    <citation type="submission" date="2019-08" db="EMBL/GenBank/DDBJ databases">
        <title>The genome of the North American firefly Photinus pyralis.</title>
        <authorList>
            <consortium name="Photinus pyralis genome working group"/>
            <person name="Fallon T.R."/>
            <person name="Sander Lower S.E."/>
            <person name="Weng J.-K."/>
        </authorList>
    </citation>
    <scope>NUCLEOTIDE SEQUENCE</scope>
    <source>
        <strain evidence="2">TRF0915ILg1</strain>
        <tissue evidence="2">Whole body</tissue>
    </source>
</reference>
<keyword evidence="1" id="KW-0732">Signal</keyword>
<dbReference type="EMBL" id="VTPC01090567">
    <property type="protein sequence ID" value="KAF2883056.1"/>
    <property type="molecule type" value="Genomic_DNA"/>
</dbReference>
<dbReference type="AlphaFoldDB" id="A0A8K0CCL6"/>
<evidence type="ECO:0000256" key="1">
    <source>
        <dbReference type="SAM" id="SignalP"/>
    </source>
</evidence>
<evidence type="ECO:0000313" key="3">
    <source>
        <dbReference type="Proteomes" id="UP000801492"/>
    </source>
</evidence>
<name>A0A8K0CCL6_IGNLU</name>
<keyword evidence="3" id="KW-1185">Reference proteome</keyword>
<organism evidence="2 3">
    <name type="scientific">Ignelater luminosus</name>
    <name type="common">Cucubano</name>
    <name type="synonym">Pyrophorus luminosus</name>
    <dbReference type="NCBI Taxonomy" id="2038154"/>
    <lineage>
        <taxon>Eukaryota</taxon>
        <taxon>Metazoa</taxon>
        <taxon>Ecdysozoa</taxon>
        <taxon>Arthropoda</taxon>
        <taxon>Hexapoda</taxon>
        <taxon>Insecta</taxon>
        <taxon>Pterygota</taxon>
        <taxon>Neoptera</taxon>
        <taxon>Endopterygota</taxon>
        <taxon>Coleoptera</taxon>
        <taxon>Polyphaga</taxon>
        <taxon>Elateriformia</taxon>
        <taxon>Elateroidea</taxon>
        <taxon>Elateridae</taxon>
        <taxon>Agrypninae</taxon>
        <taxon>Pyrophorini</taxon>
        <taxon>Ignelater</taxon>
    </lineage>
</organism>
<dbReference type="Proteomes" id="UP000801492">
    <property type="component" value="Unassembled WGS sequence"/>
</dbReference>
<evidence type="ECO:0000313" key="2">
    <source>
        <dbReference type="EMBL" id="KAF2883056.1"/>
    </source>
</evidence>
<protein>
    <submittedName>
        <fullName evidence="2">Uncharacterized protein</fullName>
    </submittedName>
</protein>
<feature type="chain" id="PRO_5035470667" evidence="1">
    <location>
        <begin position="18"/>
        <end position="213"/>
    </location>
</feature>
<feature type="signal peptide" evidence="1">
    <location>
        <begin position="1"/>
        <end position="17"/>
    </location>
</feature>